<protein>
    <recommendedName>
        <fullName evidence="4">Anti-sigma factor</fullName>
    </recommendedName>
</protein>
<sequence>MKMRERHKEDLGLDVPLGYFSKSKADILEATVNKKSKVVSLNKKLYYWSAAAAVVALVFTLSVFNPFKEEVNNDIYNDVLIATLSVNENEIDGVVDEFIDDNLLTENIFLE</sequence>
<evidence type="ECO:0000256" key="1">
    <source>
        <dbReference type="SAM" id="Phobius"/>
    </source>
</evidence>
<dbReference type="EMBL" id="CAXJIO010000011">
    <property type="protein sequence ID" value="CAL2102648.1"/>
    <property type="molecule type" value="Genomic_DNA"/>
</dbReference>
<comment type="caution">
    <text evidence="2">The sequence shown here is derived from an EMBL/GenBank/DDBJ whole genome shotgun (WGS) entry which is preliminary data.</text>
</comment>
<reference evidence="2 3" key="1">
    <citation type="submission" date="2024-05" db="EMBL/GenBank/DDBJ databases">
        <authorList>
            <person name="Duchaud E."/>
        </authorList>
    </citation>
    <scope>NUCLEOTIDE SEQUENCE [LARGE SCALE GENOMIC DNA]</scope>
    <source>
        <strain evidence="2">Ena-SAMPLE-TAB-13-05-2024-13:56:06:370-140308</strain>
    </source>
</reference>
<keyword evidence="1" id="KW-0472">Membrane</keyword>
<name>A0ABP1EY72_9FLAO</name>
<keyword evidence="3" id="KW-1185">Reference proteome</keyword>
<accession>A0ABP1EY72</accession>
<feature type="transmembrane region" description="Helical" evidence="1">
    <location>
        <begin position="45"/>
        <end position="64"/>
    </location>
</feature>
<keyword evidence="1" id="KW-1133">Transmembrane helix</keyword>
<evidence type="ECO:0000313" key="3">
    <source>
        <dbReference type="Proteomes" id="UP001497527"/>
    </source>
</evidence>
<dbReference type="Proteomes" id="UP001497527">
    <property type="component" value="Unassembled WGS sequence"/>
</dbReference>
<evidence type="ECO:0000313" key="2">
    <source>
        <dbReference type="EMBL" id="CAL2102648.1"/>
    </source>
</evidence>
<gene>
    <name evidence="2" type="ORF">T190423A01A_20399</name>
</gene>
<keyword evidence="1" id="KW-0812">Transmembrane</keyword>
<evidence type="ECO:0008006" key="4">
    <source>
        <dbReference type="Google" id="ProtNLM"/>
    </source>
</evidence>
<proteinExistence type="predicted"/>
<organism evidence="2 3">
    <name type="scientific">Tenacibaculum polynesiense</name>
    <dbReference type="NCBI Taxonomy" id="3137857"/>
    <lineage>
        <taxon>Bacteria</taxon>
        <taxon>Pseudomonadati</taxon>
        <taxon>Bacteroidota</taxon>
        <taxon>Flavobacteriia</taxon>
        <taxon>Flavobacteriales</taxon>
        <taxon>Flavobacteriaceae</taxon>
        <taxon>Tenacibaculum</taxon>
    </lineage>
</organism>